<proteinExistence type="predicted"/>
<dbReference type="EMBL" id="JYDJ01000019">
    <property type="protein sequence ID" value="KRX49178.1"/>
    <property type="molecule type" value="Genomic_DNA"/>
</dbReference>
<name>A0A0V0UD47_9BILA</name>
<comment type="caution">
    <text evidence="1">The sequence shown here is derived from an EMBL/GenBank/DDBJ whole genome shotgun (WGS) entry which is preliminary data.</text>
</comment>
<dbReference type="Proteomes" id="UP000055048">
    <property type="component" value="Unassembled WGS sequence"/>
</dbReference>
<keyword evidence="2" id="KW-1185">Reference proteome</keyword>
<sequence>MKKTKKEKSNMFYAMRLRFISKRFVKLLSYIYNIYKNKKISMTIKEITSHHNLDKCLLIRGYLQSVSINRFCYFPWKHGPKSICAEFVQATQLVCSRLIINSSLRQHPAATTSLIRLNT</sequence>
<organism evidence="1 2">
    <name type="scientific">Trichinella murrelli</name>
    <dbReference type="NCBI Taxonomy" id="144512"/>
    <lineage>
        <taxon>Eukaryota</taxon>
        <taxon>Metazoa</taxon>
        <taxon>Ecdysozoa</taxon>
        <taxon>Nematoda</taxon>
        <taxon>Enoplea</taxon>
        <taxon>Dorylaimia</taxon>
        <taxon>Trichinellida</taxon>
        <taxon>Trichinellidae</taxon>
        <taxon>Trichinella</taxon>
    </lineage>
</organism>
<reference evidence="1 2" key="1">
    <citation type="submission" date="2015-01" db="EMBL/GenBank/DDBJ databases">
        <title>Evolution of Trichinella species and genotypes.</title>
        <authorList>
            <person name="Korhonen P.K."/>
            <person name="Edoardo P."/>
            <person name="Giuseppe L.R."/>
            <person name="Gasser R.B."/>
        </authorList>
    </citation>
    <scope>NUCLEOTIDE SEQUENCE [LARGE SCALE GENOMIC DNA]</scope>
    <source>
        <strain evidence="1">ISS417</strain>
    </source>
</reference>
<accession>A0A0V0UD47</accession>
<protein>
    <submittedName>
        <fullName evidence="1">Uncharacterized protein</fullName>
    </submittedName>
</protein>
<dbReference type="OrthoDB" id="10306478at2759"/>
<gene>
    <name evidence="1" type="ORF">T05_2257</name>
</gene>
<evidence type="ECO:0000313" key="2">
    <source>
        <dbReference type="Proteomes" id="UP000055048"/>
    </source>
</evidence>
<dbReference type="AlphaFoldDB" id="A0A0V0UD47"/>
<evidence type="ECO:0000313" key="1">
    <source>
        <dbReference type="EMBL" id="KRX49178.1"/>
    </source>
</evidence>